<sequence length="187" mass="20855">MVCNGPATLERECVETVEIIVLRTATLKEDWEGIKLNRFERAETRELTLIWDLSLESTSSGTTGIFCNCVKTGSNCCSNDTSNSLLRISIRWRRRLKVGSKAVSLNLARSWLDSSTFVSNSCLFSWSAKASKLALYSVLSSKSSAAAYSTAHSPTNLSETIVNMVFERKGLQVLMVEMYALKNFLWC</sequence>
<dbReference type="GeneID" id="70235925"/>
<proteinExistence type="predicted"/>
<dbReference type="AlphaFoldDB" id="A0A9P8P6E7"/>
<name>A0A9P8P6E7_9ASCO</name>
<comment type="caution">
    <text evidence="1">The sequence shown here is derived from an EMBL/GenBank/DDBJ whole genome shotgun (WGS) entry which is preliminary data.</text>
</comment>
<evidence type="ECO:0000313" key="2">
    <source>
        <dbReference type="Proteomes" id="UP000769157"/>
    </source>
</evidence>
<dbReference type="RefSeq" id="XP_046060976.1">
    <property type="nucleotide sequence ID" value="XM_046204987.1"/>
</dbReference>
<evidence type="ECO:0000313" key="1">
    <source>
        <dbReference type="EMBL" id="KAH3665772.1"/>
    </source>
</evidence>
<keyword evidence="2" id="KW-1185">Reference proteome</keyword>
<gene>
    <name evidence="1" type="ORF">OGAPHI_003960</name>
</gene>
<protein>
    <submittedName>
        <fullName evidence="1">Uncharacterized protein</fullName>
    </submittedName>
</protein>
<reference evidence="1" key="1">
    <citation type="journal article" date="2021" name="Open Biol.">
        <title>Shared evolutionary footprints suggest mitochondrial oxidative damage underlies multiple complex I losses in fungi.</title>
        <authorList>
            <person name="Schikora-Tamarit M.A."/>
            <person name="Marcet-Houben M."/>
            <person name="Nosek J."/>
            <person name="Gabaldon T."/>
        </authorList>
    </citation>
    <scope>NUCLEOTIDE SEQUENCE</scope>
    <source>
        <strain evidence="1">CBS6075</strain>
    </source>
</reference>
<organism evidence="1 2">
    <name type="scientific">Ogataea philodendri</name>
    <dbReference type="NCBI Taxonomy" id="1378263"/>
    <lineage>
        <taxon>Eukaryota</taxon>
        <taxon>Fungi</taxon>
        <taxon>Dikarya</taxon>
        <taxon>Ascomycota</taxon>
        <taxon>Saccharomycotina</taxon>
        <taxon>Pichiomycetes</taxon>
        <taxon>Pichiales</taxon>
        <taxon>Pichiaceae</taxon>
        <taxon>Ogataea</taxon>
    </lineage>
</organism>
<accession>A0A9P8P6E7</accession>
<reference evidence="1" key="2">
    <citation type="submission" date="2021-01" db="EMBL/GenBank/DDBJ databases">
        <authorList>
            <person name="Schikora-Tamarit M.A."/>
        </authorList>
    </citation>
    <scope>NUCLEOTIDE SEQUENCE</scope>
    <source>
        <strain evidence="1">CBS6075</strain>
    </source>
</reference>
<dbReference type="EMBL" id="JAEUBE010000295">
    <property type="protein sequence ID" value="KAH3665772.1"/>
    <property type="molecule type" value="Genomic_DNA"/>
</dbReference>
<dbReference type="Proteomes" id="UP000769157">
    <property type="component" value="Unassembled WGS sequence"/>
</dbReference>